<reference evidence="7 8" key="1">
    <citation type="submission" date="2018-03" db="EMBL/GenBank/DDBJ databases">
        <title>Genomic Encyclopedia of Archaeal and Bacterial Type Strains, Phase II (KMG-II): from individual species to whole genera.</title>
        <authorList>
            <person name="Goeker M."/>
        </authorList>
    </citation>
    <scope>NUCLEOTIDE SEQUENCE [LARGE SCALE GENOMIC DNA]</scope>
    <source>
        <strain evidence="7 8">DSM 45348</strain>
    </source>
</reference>
<dbReference type="PANTHER" id="PTHR11070:SF45">
    <property type="entry name" value="DNA 3'-5' HELICASE"/>
    <property type="match status" value="1"/>
</dbReference>
<organism evidence="7 8">
    <name type="scientific">Pseudosporangium ferrugineum</name>
    <dbReference type="NCBI Taxonomy" id="439699"/>
    <lineage>
        <taxon>Bacteria</taxon>
        <taxon>Bacillati</taxon>
        <taxon>Actinomycetota</taxon>
        <taxon>Actinomycetes</taxon>
        <taxon>Micromonosporales</taxon>
        <taxon>Micromonosporaceae</taxon>
        <taxon>Pseudosporangium</taxon>
    </lineage>
</organism>
<evidence type="ECO:0000256" key="3">
    <source>
        <dbReference type="ARBA" id="ARBA00022806"/>
    </source>
</evidence>
<sequence length="771" mass="84000">MSSSADGTDTMRNDDIEAEQAYLSGLYGRLDQLREQAAERLRAILLEAAGTPQGRSHREATRSHWAEQVAQMNAVENGLCFGRLDFAADNPRYIGRLGLFAENRDRDPLLIDWRAPAARPFYLATAVSPEGVTRRRHLRTRGRELTGIDDEVLDLNAGGPDGREDVTGEAALLSALNAGRTGRMRDIVETIQAEQDEVIRSGLAGVMVVQGGPGTGKTAVALHRAAYLLYTHRAQLTKQGVLILGPNATFLRYISQVLPSLAETGVLLATLGDMFPGVTARASESPAAAALKGRLAMLDVLARAVADRQTVPDDHVEVDHEGYPLRIERSVCEDARAAARRSGRPHNVARQMFVTEAIHALSLQIAERIGADPLGGDNLLEEADLAETRRELREDEDVQRALFELWPVLTPRQVLRDLLSDADRLESAAPELSADERGLLLRDRSARWTPADVPLLDELAELLGVDDTLKARAAALERRQAIEYAEGVLEIVEGSRSLDFEDQEEEILSAIDVVDASAFVERHEVIDTRTAAERAAADRTWVFGHVIVDEAQELSPMAWRLLMRRCPSRSMTVVGDVAQTGELAGTTTWDQVFEPYVGQRWRIAELTVNYRTPAEVMAVAADVLAAVDPSLQPPRSVRESGCVPWATRVPADRLAEELIAAVRREAATVTDGRVGVLVPSALEESLGGALTGAVPGAAVGEQPDLRNHIVLMTVRQAKGLEFDSVLVVQPDEIIAESPRGLSDLYVAVTRATRRLGVLHTAELPKVLDALA</sequence>
<dbReference type="GO" id="GO:0003677">
    <property type="term" value="F:DNA binding"/>
    <property type="evidence" value="ECO:0007669"/>
    <property type="project" value="InterPro"/>
</dbReference>
<comment type="caution">
    <text evidence="7">The sequence shown here is derived from an EMBL/GenBank/DDBJ whole genome shotgun (WGS) entry which is preliminary data.</text>
</comment>
<gene>
    <name evidence="7" type="ORF">CLV70_110297</name>
</gene>
<dbReference type="InterPro" id="IPR014016">
    <property type="entry name" value="UvrD-like_ATP-bd"/>
</dbReference>
<keyword evidence="2 5" id="KW-0378">Hydrolase</keyword>
<dbReference type="PANTHER" id="PTHR11070">
    <property type="entry name" value="UVRD / RECB / PCRA DNA HELICASE FAMILY MEMBER"/>
    <property type="match status" value="1"/>
</dbReference>
<evidence type="ECO:0000259" key="6">
    <source>
        <dbReference type="PROSITE" id="PS51198"/>
    </source>
</evidence>
<dbReference type="InterPro" id="IPR000212">
    <property type="entry name" value="DNA_helicase_UvrD/REP"/>
</dbReference>
<evidence type="ECO:0000313" key="7">
    <source>
        <dbReference type="EMBL" id="PRY27710.1"/>
    </source>
</evidence>
<keyword evidence="1 5" id="KW-0547">Nucleotide-binding</keyword>
<feature type="domain" description="UvrD-like helicase ATP-binding" evidence="6">
    <location>
        <begin position="190"/>
        <end position="613"/>
    </location>
</feature>
<feature type="binding site" evidence="5">
    <location>
        <begin position="211"/>
        <end position="218"/>
    </location>
    <ligand>
        <name>ATP</name>
        <dbReference type="ChEBI" id="CHEBI:30616"/>
    </ligand>
</feature>
<dbReference type="Proteomes" id="UP000239209">
    <property type="component" value="Unassembled WGS sequence"/>
</dbReference>
<dbReference type="Gene3D" id="3.40.50.300">
    <property type="entry name" value="P-loop containing nucleotide triphosphate hydrolases"/>
    <property type="match status" value="2"/>
</dbReference>
<dbReference type="InterPro" id="IPR027785">
    <property type="entry name" value="UvrD-like_helicase_C"/>
</dbReference>
<dbReference type="GO" id="GO:0016787">
    <property type="term" value="F:hydrolase activity"/>
    <property type="evidence" value="ECO:0007669"/>
    <property type="project" value="UniProtKB-UniRule"/>
</dbReference>
<proteinExistence type="predicted"/>
<dbReference type="PROSITE" id="PS51198">
    <property type="entry name" value="UVRD_HELICASE_ATP_BIND"/>
    <property type="match status" value="1"/>
</dbReference>
<keyword evidence="3 5" id="KW-0347">Helicase</keyword>
<dbReference type="GO" id="GO:0000725">
    <property type="term" value="P:recombinational repair"/>
    <property type="evidence" value="ECO:0007669"/>
    <property type="project" value="TreeGrafter"/>
</dbReference>
<dbReference type="SUPFAM" id="SSF52540">
    <property type="entry name" value="P-loop containing nucleoside triphosphate hydrolases"/>
    <property type="match status" value="1"/>
</dbReference>
<name>A0A2T0S2S8_9ACTN</name>
<keyword evidence="8" id="KW-1185">Reference proteome</keyword>
<dbReference type="GO" id="GO:0005524">
    <property type="term" value="F:ATP binding"/>
    <property type="evidence" value="ECO:0007669"/>
    <property type="project" value="UniProtKB-UniRule"/>
</dbReference>
<dbReference type="EMBL" id="PVZG01000010">
    <property type="protein sequence ID" value="PRY27710.1"/>
    <property type="molecule type" value="Genomic_DNA"/>
</dbReference>
<dbReference type="GO" id="GO:0043138">
    <property type="term" value="F:3'-5' DNA helicase activity"/>
    <property type="evidence" value="ECO:0007669"/>
    <property type="project" value="TreeGrafter"/>
</dbReference>
<evidence type="ECO:0000313" key="8">
    <source>
        <dbReference type="Proteomes" id="UP000239209"/>
    </source>
</evidence>
<dbReference type="GO" id="GO:0005829">
    <property type="term" value="C:cytosol"/>
    <property type="evidence" value="ECO:0007669"/>
    <property type="project" value="TreeGrafter"/>
</dbReference>
<dbReference type="Pfam" id="PF13538">
    <property type="entry name" value="UvrD_C_2"/>
    <property type="match status" value="1"/>
</dbReference>
<keyword evidence="4 5" id="KW-0067">ATP-binding</keyword>
<evidence type="ECO:0000256" key="4">
    <source>
        <dbReference type="ARBA" id="ARBA00022840"/>
    </source>
</evidence>
<dbReference type="InterPro" id="IPR027417">
    <property type="entry name" value="P-loop_NTPase"/>
</dbReference>
<protein>
    <submittedName>
        <fullName evidence="7">DNA helicase IV</fullName>
    </submittedName>
</protein>
<dbReference type="AlphaFoldDB" id="A0A2T0S2S8"/>
<accession>A0A2T0S2S8</accession>
<evidence type="ECO:0000256" key="5">
    <source>
        <dbReference type="PROSITE-ProRule" id="PRU00560"/>
    </source>
</evidence>
<evidence type="ECO:0000256" key="2">
    <source>
        <dbReference type="ARBA" id="ARBA00022801"/>
    </source>
</evidence>
<evidence type="ECO:0000256" key="1">
    <source>
        <dbReference type="ARBA" id="ARBA00022741"/>
    </source>
</evidence>